<dbReference type="OrthoDB" id="5340163at2759"/>
<dbReference type="Proteomes" id="UP000007796">
    <property type="component" value="Unassembled WGS sequence"/>
</dbReference>
<sequence>MTSGSQYQHFVPQFFLLRNFAHNFEPPVDPGTDVGDGKGKRKKKSKKHVASCDKGNLKRYPGDKVVNNVNMQLTPYAIDESPVNRILGLPDMYRDNLKTIKAEQNEVEKKFAHIEGEAQRVFRRITKAYDDGAKVVSLMRPERDLLRKFLFLLKFRGPTFYTRFSHEDIESYCADDKEEFQKYMRKNNFTRPFEIWLRSLKLIMELDMDPERDWKAELMQKMYRLDAVWFIMHVDGMYIYNIFEGPNSFAQDIHTKEITPTAYVNLHEFGPISSKLILVLRSSLLPVPEEDSDPVLRRQRERNHYAAVEDVFGEGTKSVLEDLPIAKPQNSYSELIGGRFIFNSDFTGKLSKKDKFYFRIFSLGTDHVNKINKVLLENTYTCSRIVFGTEKAFLCTLEWYLTQPKYVMGTAALGQHLQRLEELMKTMGCTKKAAWTPIQPTPFLDFGKQRETRRMFHEYMESHLDGDVENSFFSTYKDFRDGDIAFDSFDTDVHQSGLMMKLRIKLDSWSLVAGVDEAIRLRNRIILFEAYLRTPPSRFWLYMKRTRLQLSDPKHAFKRGNPMVEMLGNPRFRDGPENIFAAVKTYVRPDRLNFLIYATVTTEASLERSNVNLWQPAGDFLSAAMQHRFLLKYALETPGLSEVEKLAVTMEKLVVDKQMHRQGVFSHQDFDDDDKVEIMTRILVRSRFKNVMVEMDADLVQRLQDVFFTYTYPTPPTTSQYGV</sequence>
<name>F0XC20_GROCL</name>
<dbReference type="STRING" id="655863.F0XC20"/>
<dbReference type="AlphaFoldDB" id="F0XC20"/>
<feature type="region of interest" description="Disordered" evidence="1">
    <location>
        <begin position="27"/>
        <end position="54"/>
    </location>
</feature>
<feature type="compositionally biased region" description="Basic residues" evidence="1">
    <location>
        <begin position="39"/>
        <end position="49"/>
    </location>
</feature>
<dbReference type="EMBL" id="GL629765">
    <property type="protein sequence ID" value="EFX04376.1"/>
    <property type="molecule type" value="Genomic_DNA"/>
</dbReference>
<evidence type="ECO:0000313" key="3">
    <source>
        <dbReference type="Proteomes" id="UP000007796"/>
    </source>
</evidence>
<accession>F0XC20</accession>
<dbReference type="HOGENOM" id="CLU_022619_1_0_1"/>
<protein>
    <submittedName>
        <fullName evidence="2">Uncharacterized protein</fullName>
    </submittedName>
</protein>
<dbReference type="eggNOG" id="ENOG502S5TP">
    <property type="taxonomic scope" value="Eukaryota"/>
</dbReference>
<dbReference type="GeneID" id="25974168"/>
<organism evidence="3">
    <name type="scientific">Grosmannia clavigera (strain kw1407 / UAMH 11150)</name>
    <name type="common">Blue stain fungus</name>
    <name type="synonym">Graphiocladiella clavigera</name>
    <dbReference type="NCBI Taxonomy" id="655863"/>
    <lineage>
        <taxon>Eukaryota</taxon>
        <taxon>Fungi</taxon>
        <taxon>Dikarya</taxon>
        <taxon>Ascomycota</taxon>
        <taxon>Pezizomycotina</taxon>
        <taxon>Sordariomycetes</taxon>
        <taxon>Sordariomycetidae</taxon>
        <taxon>Ophiostomatales</taxon>
        <taxon>Ophiostomataceae</taxon>
        <taxon>Leptographium</taxon>
    </lineage>
</organism>
<reference evidence="2 3" key="1">
    <citation type="journal article" date="2011" name="Proc. Natl. Acad. Sci. U.S.A.">
        <title>Genome and transcriptome analyses of the mountain pine beetle-fungal symbiont Grosmannia clavigera, a lodgepole pine pathogen.</title>
        <authorList>
            <person name="DiGuistini S."/>
            <person name="Wang Y."/>
            <person name="Liao N.Y."/>
            <person name="Taylor G."/>
            <person name="Tanguay P."/>
            <person name="Feau N."/>
            <person name="Henrissat B."/>
            <person name="Chan S.K."/>
            <person name="Hesse-Orce U."/>
            <person name="Alamouti S.M."/>
            <person name="Tsui C.K.M."/>
            <person name="Docking R.T."/>
            <person name="Levasseur A."/>
            <person name="Haridas S."/>
            <person name="Robertson G."/>
            <person name="Birol I."/>
            <person name="Holt R.A."/>
            <person name="Marra M.A."/>
            <person name="Hamelin R.C."/>
            <person name="Hirst M."/>
            <person name="Jones S.J.M."/>
            <person name="Bohlmann J."/>
            <person name="Breuil C."/>
        </authorList>
    </citation>
    <scope>NUCLEOTIDE SEQUENCE [LARGE SCALE GENOMIC DNA]</scope>
    <source>
        <strain evidence="3">kw1407 / UAMH 11150</strain>
    </source>
</reference>
<gene>
    <name evidence="2" type="ORF">CMQ_1304</name>
</gene>
<keyword evidence="3" id="KW-1185">Reference proteome</keyword>
<evidence type="ECO:0000313" key="2">
    <source>
        <dbReference type="EMBL" id="EFX04376.1"/>
    </source>
</evidence>
<evidence type="ECO:0000256" key="1">
    <source>
        <dbReference type="SAM" id="MobiDB-lite"/>
    </source>
</evidence>
<dbReference type="RefSeq" id="XP_014173858.1">
    <property type="nucleotide sequence ID" value="XM_014318383.1"/>
</dbReference>
<dbReference type="Pfam" id="PF14022">
    <property type="entry name" value="DUF4238"/>
    <property type="match status" value="1"/>
</dbReference>
<dbReference type="InterPro" id="IPR025332">
    <property type="entry name" value="DUF4238"/>
</dbReference>
<dbReference type="InParanoid" id="F0XC20"/>
<proteinExistence type="predicted"/>